<dbReference type="GO" id="GO:0006261">
    <property type="term" value="P:DNA-templated DNA replication"/>
    <property type="evidence" value="ECO:0007669"/>
    <property type="project" value="TreeGrafter"/>
</dbReference>
<dbReference type="GO" id="GO:0043625">
    <property type="term" value="C:delta DNA polymerase complex"/>
    <property type="evidence" value="ECO:0007669"/>
    <property type="project" value="TreeGrafter"/>
</dbReference>
<evidence type="ECO:0008006" key="4">
    <source>
        <dbReference type="Google" id="ProtNLM"/>
    </source>
</evidence>
<dbReference type="GO" id="GO:0000731">
    <property type="term" value="P:DNA synthesis involved in DNA repair"/>
    <property type="evidence" value="ECO:0007669"/>
    <property type="project" value="InterPro"/>
</dbReference>
<protein>
    <recommendedName>
        <fullName evidence="4">DNA polymerase delta subunit 4</fullName>
    </recommendedName>
</protein>
<gene>
    <name evidence="2" type="ORF">ZIOFF_030079</name>
</gene>
<evidence type="ECO:0000256" key="1">
    <source>
        <dbReference type="SAM" id="MobiDB-lite"/>
    </source>
</evidence>
<sequence length="133" mass="14248">MASSGLKNFYRQKKKGGVAKRSSNRSFAGKSPTVSLSHLVDPVPSPLHGTLLSSRCSGAGRDKVPLAAGIGEEEDEKLRQFDMDMRYGPCIGLSRTDRWERAAAMGLNPPAEVETILLKSSAAASGCLWDGRV</sequence>
<dbReference type="InterPro" id="IPR007218">
    <property type="entry name" value="DNA_pol_delta_4"/>
</dbReference>
<dbReference type="GO" id="GO:0003887">
    <property type="term" value="F:DNA-directed DNA polymerase activity"/>
    <property type="evidence" value="ECO:0007669"/>
    <property type="project" value="TreeGrafter"/>
</dbReference>
<dbReference type="PANTHER" id="PTHR14303">
    <property type="entry name" value="DNA POLYMERASE DELTA SUBUNIT 4"/>
    <property type="match status" value="1"/>
</dbReference>
<dbReference type="Proteomes" id="UP000734854">
    <property type="component" value="Unassembled WGS sequence"/>
</dbReference>
<keyword evidence="3" id="KW-1185">Reference proteome</keyword>
<dbReference type="PANTHER" id="PTHR14303:SF0">
    <property type="entry name" value="DNA POLYMERASE DELTA SUBUNIT 4"/>
    <property type="match status" value="1"/>
</dbReference>
<accession>A0A8J5L4M5</accession>
<feature type="region of interest" description="Disordered" evidence="1">
    <location>
        <begin position="1"/>
        <end position="35"/>
    </location>
</feature>
<dbReference type="Pfam" id="PF04081">
    <property type="entry name" value="DNA_pol_delta_4"/>
    <property type="match status" value="1"/>
</dbReference>
<dbReference type="EMBL" id="JACMSC010000008">
    <property type="protein sequence ID" value="KAG6511990.1"/>
    <property type="molecule type" value="Genomic_DNA"/>
</dbReference>
<reference evidence="2 3" key="1">
    <citation type="submission" date="2020-08" db="EMBL/GenBank/DDBJ databases">
        <title>Plant Genome Project.</title>
        <authorList>
            <person name="Zhang R.-G."/>
        </authorList>
    </citation>
    <scope>NUCLEOTIDE SEQUENCE [LARGE SCALE GENOMIC DNA]</scope>
    <source>
        <tissue evidence="2">Rhizome</tissue>
    </source>
</reference>
<comment type="caution">
    <text evidence="2">The sequence shown here is derived from an EMBL/GenBank/DDBJ whole genome shotgun (WGS) entry which is preliminary data.</text>
</comment>
<evidence type="ECO:0000313" key="2">
    <source>
        <dbReference type="EMBL" id="KAG6511990.1"/>
    </source>
</evidence>
<name>A0A8J5L4M5_ZINOF</name>
<evidence type="ECO:0000313" key="3">
    <source>
        <dbReference type="Proteomes" id="UP000734854"/>
    </source>
</evidence>
<dbReference type="AlphaFoldDB" id="A0A8J5L4M5"/>
<organism evidence="2 3">
    <name type="scientific">Zingiber officinale</name>
    <name type="common">Ginger</name>
    <name type="synonym">Amomum zingiber</name>
    <dbReference type="NCBI Taxonomy" id="94328"/>
    <lineage>
        <taxon>Eukaryota</taxon>
        <taxon>Viridiplantae</taxon>
        <taxon>Streptophyta</taxon>
        <taxon>Embryophyta</taxon>
        <taxon>Tracheophyta</taxon>
        <taxon>Spermatophyta</taxon>
        <taxon>Magnoliopsida</taxon>
        <taxon>Liliopsida</taxon>
        <taxon>Zingiberales</taxon>
        <taxon>Zingiberaceae</taxon>
        <taxon>Zingiber</taxon>
    </lineage>
</organism>
<proteinExistence type="predicted"/>